<organism evidence="2 3">
    <name type="scientific">Geodia barretti</name>
    <name type="common">Barrett's horny sponge</name>
    <dbReference type="NCBI Taxonomy" id="519541"/>
    <lineage>
        <taxon>Eukaryota</taxon>
        <taxon>Metazoa</taxon>
        <taxon>Porifera</taxon>
        <taxon>Demospongiae</taxon>
        <taxon>Heteroscleromorpha</taxon>
        <taxon>Tetractinellida</taxon>
        <taxon>Astrophorina</taxon>
        <taxon>Geodiidae</taxon>
        <taxon>Geodia</taxon>
    </lineage>
</organism>
<reference evidence="2" key="1">
    <citation type="submission" date="2023-03" db="EMBL/GenBank/DDBJ databases">
        <authorList>
            <person name="Steffen K."/>
            <person name="Cardenas P."/>
        </authorList>
    </citation>
    <scope>NUCLEOTIDE SEQUENCE</scope>
</reference>
<protein>
    <submittedName>
        <fullName evidence="2">Uncharacterized protein</fullName>
    </submittedName>
</protein>
<accession>A0AA35XCP5</accession>
<keyword evidence="1" id="KW-0732">Signal</keyword>
<evidence type="ECO:0000313" key="3">
    <source>
        <dbReference type="Proteomes" id="UP001174909"/>
    </source>
</evidence>
<dbReference type="EMBL" id="CASHTH010003576">
    <property type="protein sequence ID" value="CAI8046615.1"/>
    <property type="molecule type" value="Genomic_DNA"/>
</dbReference>
<feature type="chain" id="PRO_5041429825" evidence="1">
    <location>
        <begin position="16"/>
        <end position="47"/>
    </location>
</feature>
<comment type="caution">
    <text evidence="2">The sequence shown here is derived from an EMBL/GenBank/DDBJ whole genome shotgun (WGS) entry which is preliminary data.</text>
</comment>
<evidence type="ECO:0000313" key="2">
    <source>
        <dbReference type="EMBL" id="CAI8046615.1"/>
    </source>
</evidence>
<name>A0AA35XCP5_GEOBA</name>
<feature type="signal peptide" evidence="1">
    <location>
        <begin position="1"/>
        <end position="15"/>
    </location>
</feature>
<dbReference type="AlphaFoldDB" id="A0AA35XCP5"/>
<dbReference type="Proteomes" id="UP001174909">
    <property type="component" value="Unassembled WGS sequence"/>
</dbReference>
<keyword evidence="3" id="KW-1185">Reference proteome</keyword>
<gene>
    <name evidence="2" type="ORF">GBAR_LOCUS25783</name>
</gene>
<proteinExistence type="predicted"/>
<sequence length="47" mass="5544">MPCVSFFTTFAKVLVELITVSLNRNTYSLKKKCQFHTENTTSHWVHR</sequence>
<evidence type="ECO:0000256" key="1">
    <source>
        <dbReference type="SAM" id="SignalP"/>
    </source>
</evidence>